<dbReference type="CDD" id="cd05381">
    <property type="entry name" value="CAP_PR-1"/>
    <property type="match status" value="1"/>
</dbReference>
<organism evidence="3">
    <name type="scientific">Ananas comosus var. bracteatus</name>
    <name type="common">red pineapple</name>
    <dbReference type="NCBI Taxonomy" id="296719"/>
    <lineage>
        <taxon>Eukaryota</taxon>
        <taxon>Viridiplantae</taxon>
        <taxon>Streptophyta</taxon>
        <taxon>Embryophyta</taxon>
        <taxon>Tracheophyta</taxon>
        <taxon>Spermatophyta</taxon>
        <taxon>Magnoliopsida</taxon>
        <taxon>Liliopsida</taxon>
        <taxon>Poales</taxon>
        <taxon>Bromeliaceae</taxon>
        <taxon>Bromelioideae</taxon>
        <taxon>Ananas</taxon>
    </lineage>
</organism>
<proteinExistence type="predicted"/>
<dbReference type="InterPro" id="IPR001283">
    <property type="entry name" value="CRISP-related"/>
</dbReference>
<sequence>MASSMFMALRAHGRFLLFLALVACADRAPVTRPEPVASLMGSPAAQPNAAADEFLTVQNQARAAVGVPPLQWSTDLAAEASKMVQYQKEQKGCDFVDMSSSPYGANQAWTSYPPSPAEVVGSWVAQGKYYNHDDNTCDTDAAQGDCGTYTQVVWRRTAEVGCAQATCAGQQEGATITLCLYNPHGNVQGQRPY</sequence>
<dbReference type="SMART" id="SM00198">
    <property type="entry name" value="SCP"/>
    <property type="match status" value="1"/>
</dbReference>
<evidence type="ECO:0000259" key="2">
    <source>
        <dbReference type="SMART" id="SM00198"/>
    </source>
</evidence>
<dbReference type="InterPro" id="IPR035940">
    <property type="entry name" value="CAP_sf"/>
</dbReference>
<dbReference type="PRINTS" id="PR00837">
    <property type="entry name" value="V5TPXLIKE"/>
</dbReference>
<dbReference type="AlphaFoldDB" id="A0A6V7Q2N9"/>
<dbReference type="PANTHER" id="PTHR10334">
    <property type="entry name" value="CYSTEINE-RICH SECRETORY PROTEIN-RELATED"/>
    <property type="match status" value="1"/>
</dbReference>
<reference evidence="3" key="1">
    <citation type="submission" date="2020-07" db="EMBL/GenBank/DDBJ databases">
        <authorList>
            <person name="Lin J."/>
        </authorList>
    </citation>
    <scope>NUCLEOTIDE SEQUENCE</scope>
</reference>
<dbReference type="Pfam" id="PF00188">
    <property type="entry name" value="CAP"/>
    <property type="match status" value="1"/>
</dbReference>
<accession>A0A6V7Q2N9</accession>
<dbReference type="SUPFAM" id="SSF55797">
    <property type="entry name" value="PR-1-like"/>
    <property type="match status" value="1"/>
</dbReference>
<feature type="chain" id="PRO_5028244431" description="SCP domain-containing protein" evidence="1">
    <location>
        <begin position="28"/>
        <end position="193"/>
    </location>
</feature>
<feature type="signal peptide" evidence="1">
    <location>
        <begin position="1"/>
        <end position="27"/>
    </location>
</feature>
<evidence type="ECO:0000256" key="1">
    <source>
        <dbReference type="SAM" id="SignalP"/>
    </source>
</evidence>
<feature type="domain" description="SCP" evidence="2">
    <location>
        <begin position="49"/>
        <end position="189"/>
    </location>
</feature>
<dbReference type="FunFam" id="3.40.33.10:FF:000004">
    <property type="entry name" value="CAP, cysteine-rich secretory protein, antigen 5"/>
    <property type="match status" value="1"/>
</dbReference>
<dbReference type="Gene3D" id="3.40.33.10">
    <property type="entry name" value="CAP"/>
    <property type="match status" value="1"/>
</dbReference>
<gene>
    <name evidence="3" type="ORF">CB5_LOCUS20504</name>
</gene>
<name>A0A6V7Q2N9_ANACO</name>
<keyword evidence="1" id="KW-0732">Signal</keyword>
<protein>
    <recommendedName>
        <fullName evidence="2">SCP domain-containing protein</fullName>
    </recommendedName>
</protein>
<dbReference type="InterPro" id="IPR014044">
    <property type="entry name" value="CAP_dom"/>
</dbReference>
<dbReference type="EMBL" id="LR862132">
    <property type="protein sequence ID" value="CAD1837293.1"/>
    <property type="molecule type" value="Genomic_DNA"/>
</dbReference>
<evidence type="ECO:0000313" key="3">
    <source>
        <dbReference type="EMBL" id="CAD1837293.1"/>
    </source>
</evidence>